<keyword evidence="3" id="KW-1185">Reference proteome</keyword>
<evidence type="ECO:0000313" key="2">
    <source>
        <dbReference type="EMBL" id="QRO78701.1"/>
    </source>
</evidence>
<dbReference type="AlphaFoldDB" id="A0A892IBA7"/>
<sequence length="402" mass="44887">MPITRTGDVGPTRHITIRGDSSEPHSMPTKAILEHIVAVASRSAGYLRGASPDDVAYARKQLGSIHDPKRFLSSIYFAKRHGVEMDETLLAHVAVDMLEAGNRHAHPLRKGYRKARGNEMRYRSLRTGDATAKKFNLSNIHADTDYQAVARRHGIRELDPLRERYVNCCVGWISRGIPRNYLAAAALAPFPTRRATAEAESLLRKPGHALLAKMIRDAIATHGLSRQAALAKYGAEDNDEVLRLLEKRHLPADAYEQCIAGTPCNDIVLNDENEDVRLTLQRIAIGRYLRSAAPLPRYSDVDAVAAHLGIDAPELRQHFRKAVIWEAFDRIRLGTRVGDVARELGIPEGRLALHAKSWQSELPENHTAEKRWGQVDCYSFRHAFTVAAKTLMTELVSRSVVN</sequence>
<gene>
    <name evidence="2" type="ORF">I6K02_07325</name>
</gene>
<proteinExistence type="predicted"/>
<name>A0A892IBA7_9BURK</name>
<accession>A0A892IBA7</accession>
<organism evidence="2 3">
    <name type="scientific">Burkholderia dolosa</name>
    <dbReference type="NCBI Taxonomy" id="152500"/>
    <lineage>
        <taxon>Bacteria</taxon>
        <taxon>Pseudomonadati</taxon>
        <taxon>Pseudomonadota</taxon>
        <taxon>Betaproteobacteria</taxon>
        <taxon>Burkholderiales</taxon>
        <taxon>Burkholderiaceae</taxon>
        <taxon>Burkholderia</taxon>
        <taxon>Burkholderia cepacia complex</taxon>
    </lineage>
</organism>
<dbReference type="Proteomes" id="UP000625568">
    <property type="component" value="Chromosome 1"/>
</dbReference>
<dbReference type="RefSeq" id="WP_123806802.1">
    <property type="nucleotide sequence ID" value="NZ_CABVPR010000122.1"/>
</dbReference>
<protein>
    <submittedName>
        <fullName evidence="2">Uncharacterized protein</fullName>
    </submittedName>
</protein>
<feature type="region of interest" description="Disordered" evidence="1">
    <location>
        <begin position="1"/>
        <end position="26"/>
    </location>
</feature>
<evidence type="ECO:0000256" key="1">
    <source>
        <dbReference type="SAM" id="MobiDB-lite"/>
    </source>
</evidence>
<evidence type="ECO:0000313" key="3">
    <source>
        <dbReference type="Proteomes" id="UP000625568"/>
    </source>
</evidence>
<reference evidence="2 3" key="1">
    <citation type="submission" date="2021-02" db="EMBL/GenBank/DDBJ databases">
        <title>FDA dAtabase for Regulatory Grade micrObial Sequences (FDA-ARGOS): Supporting development and validation of Infectious Disease Dx tests.</title>
        <authorList>
            <person name="Minogue T."/>
            <person name="Wolcott M."/>
            <person name="Wasieloski L."/>
            <person name="Aguilar W."/>
            <person name="Moore D."/>
            <person name="Jaissle J."/>
            <person name="Tallon L."/>
            <person name="Sadzewicz L."/>
            <person name="Zhao X."/>
            <person name="Boylan J."/>
            <person name="Ott S."/>
            <person name="Bowen H."/>
            <person name="Vavikolanu K."/>
            <person name="Mehta A."/>
            <person name="Aluvathingal J."/>
            <person name="Nadendla S."/>
            <person name="Yan Y."/>
            <person name="Sichtig H."/>
        </authorList>
    </citation>
    <scope>NUCLEOTIDE SEQUENCE [LARGE SCALE GENOMIC DNA]</scope>
    <source>
        <strain evidence="2 3">FDAARGOS_1272</strain>
    </source>
</reference>
<dbReference type="GeneID" id="93126429"/>
<dbReference type="EMBL" id="CP069482">
    <property type="protein sequence ID" value="QRO78701.1"/>
    <property type="molecule type" value="Genomic_DNA"/>
</dbReference>